<dbReference type="SUPFAM" id="SSF75445">
    <property type="entry name" value="D-ribose-5-phosphate isomerase (RpiA), lid domain"/>
    <property type="match status" value="1"/>
</dbReference>
<dbReference type="EC" id="5.3.1.6" evidence="1"/>
<dbReference type="GO" id="GO:0004751">
    <property type="term" value="F:ribose-5-phosphate isomerase activity"/>
    <property type="evidence" value="ECO:0007669"/>
    <property type="project" value="UniProtKB-EC"/>
</dbReference>
<dbReference type="Pfam" id="PF06026">
    <property type="entry name" value="Rib_5-P_isom_A"/>
    <property type="match status" value="1"/>
</dbReference>
<keyword evidence="5" id="KW-1185">Reference proteome</keyword>
<accession>A0A0R1M9T5</accession>
<evidence type="ECO:0000256" key="2">
    <source>
        <dbReference type="ARBA" id="ARBA00023235"/>
    </source>
</evidence>
<dbReference type="RefSeq" id="WP_235805560.1">
    <property type="nucleotide sequence ID" value="NZ_AZEH01000034.1"/>
</dbReference>
<proteinExistence type="predicted"/>
<sequence>MKAITAVTDKALELIQPRMTILLGGGSNVKQLAIRLATLPDLDLTICTPSELTRRSCLQLGLNISELDQIKRIDIGFDGCDSVDLQFRALKSNGGIHTLEKIYAQAATRYIILTKTERLSSQLDPNIPLTLEVIPAAVPTLCLQIKKLDCSVTPRMGTAVASLARTPNGNCLLDCYEKEWSDITTLNDKISSLNGVVGTSLFEDYITDVYALNPDNTIKEIKKGEVL</sequence>
<evidence type="ECO:0000256" key="1">
    <source>
        <dbReference type="ARBA" id="ARBA00011959"/>
    </source>
</evidence>
<dbReference type="EMBL" id="AZEH01000034">
    <property type="protein sequence ID" value="KRL05101.1"/>
    <property type="molecule type" value="Genomic_DNA"/>
</dbReference>
<evidence type="ECO:0000313" key="5">
    <source>
        <dbReference type="Proteomes" id="UP000051686"/>
    </source>
</evidence>
<name>A0A0R1M9T5_9LACO</name>
<organism evidence="4 5">
    <name type="scientific">Liquorilactobacillus oeni DSM 19972</name>
    <dbReference type="NCBI Taxonomy" id="1423777"/>
    <lineage>
        <taxon>Bacteria</taxon>
        <taxon>Bacillati</taxon>
        <taxon>Bacillota</taxon>
        <taxon>Bacilli</taxon>
        <taxon>Lactobacillales</taxon>
        <taxon>Lactobacillaceae</taxon>
        <taxon>Liquorilactobacillus</taxon>
    </lineage>
</organism>
<dbReference type="PANTHER" id="PTHR11934">
    <property type="entry name" value="RIBOSE-5-PHOSPHATE ISOMERASE"/>
    <property type="match status" value="1"/>
</dbReference>
<gene>
    <name evidence="4" type="ORF">FD46_GL001046</name>
</gene>
<dbReference type="PATRIC" id="fig|1423777.3.peg.1081"/>
<evidence type="ECO:0000256" key="3">
    <source>
        <dbReference type="ARBA" id="ARBA00029734"/>
    </source>
</evidence>
<evidence type="ECO:0000313" key="4">
    <source>
        <dbReference type="EMBL" id="KRL05101.1"/>
    </source>
</evidence>
<dbReference type="STRING" id="1423777.FD46_GL001046"/>
<dbReference type="AlphaFoldDB" id="A0A0R1M9T5"/>
<dbReference type="GO" id="GO:0009052">
    <property type="term" value="P:pentose-phosphate shunt, non-oxidative branch"/>
    <property type="evidence" value="ECO:0007669"/>
    <property type="project" value="InterPro"/>
</dbReference>
<dbReference type="SUPFAM" id="SSF100950">
    <property type="entry name" value="NagB/RpiA/CoA transferase-like"/>
    <property type="match status" value="1"/>
</dbReference>
<dbReference type="PANTHER" id="PTHR11934:SF0">
    <property type="entry name" value="RIBOSE-5-PHOSPHATE ISOMERASE"/>
    <property type="match status" value="1"/>
</dbReference>
<comment type="caution">
    <text evidence="4">The sequence shown here is derived from an EMBL/GenBank/DDBJ whole genome shotgun (WGS) entry which is preliminary data.</text>
</comment>
<dbReference type="Proteomes" id="UP000051686">
    <property type="component" value="Unassembled WGS sequence"/>
</dbReference>
<keyword evidence="2 4" id="KW-0413">Isomerase</keyword>
<dbReference type="GO" id="GO:0006014">
    <property type="term" value="P:D-ribose metabolic process"/>
    <property type="evidence" value="ECO:0007669"/>
    <property type="project" value="TreeGrafter"/>
</dbReference>
<dbReference type="Gene3D" id="3.30.70.260">
    <property type="match status" value="1"/>
</dbReference>
<protein>
    <recommendedName>
        <fullName evidence="1">ribose-5-phosphate isomerase</fullName>
        <ecNumber evidence="1">5.3.1.6</ecNumber>
    </recommendedName>
    <alternativeName>
        <fullName evidence="3">Phosphoriboisomerase</fullName>
    </alternativeName>
</protein>
<dbReference type="GO" id="GO:0005829">
    <property type="term" value="C:cytosol"/>
    <property type="evidence" value="ECO:0007669"/>
    <property type="project" value="TreeGrafter"/>
</dbReference>
<dbReference type="InterPro" id="IPR004788">
    <property type="entry name" value="Ribose5P_isomerase_type_A"/>
</dbReference>
<dbReference type="Gene3D" id="3.40.50.1360">
    <property type="match status" value="1"/>
</dbReference>
<dbReference type="InterPro" id="IPR037171">
    <property type="entry name" value="NagB/RpiA_transferase-like"/>
</dbReference>
<reference evidence="4 5" key="1">
    <citation type="journal article" date="2015" name="Genome Announc.">
        <title>Expanding the biotechnology potential of lactobacilli through comparative genomics of 213 strains and associated genera.</title>
        <authorList>
            <person name="Sun Z."/>
            <person name="Harris H.M."/>
            <person name="McCann A."/>
            <person name="Guo C."/>
            <person name="Argimon S."/>
            <person name="Zhang W."/>
            <person name="Yang X."/>
            <person name="Jeffery I.B."/>
            <person name="Cooney J.C."/>
            <person name="Kagawa T.F."/>
            <person name="Liu W."/>
            <person name="Song Y."/>
            <person name="Salvetti E."/>
            <person name="Wrobel A."/>
            <person name="Rasinkangas P."/>
            <person name="Parkhill J."/>
            <person name="Rea M.C."/>
            <person name="O'Sullivan O."/>
            <person name="Ritari J."/>
            <person name="Douillard F.P."/>
            <person name="Paul Ross R."/>
            <person name="Yang R."/>
            <person name="Briner A.E."/>
            <person name="Felis G.E."/>
            <person name="de Vos W.M."/>
            <person name="Barrangou R."/>
            <person name="Klaenhammer T.R."/>
            <person name="Caufield P.W."/>
            <person name="Cui Y."/>
            <person name="Zhang H."/>
            <person name="O'Toole P.W."/>
        </authorList>
    </citation>
    <scope>NUCLEOTIDE SEQUENCE [LARGE SCALE GENOMIC DNA]</scope>
    <source>
        <strain evidence="4 5">DSM 19972</strain>
    </source>
</reference>